<proteinExistence type="predicted"/>
<protein>
    <submittedName>
        <fullName evidence="1">Uncharacterized protein</fullName>
    </submittedName>
</protein>
<keyword evidence="2" id="KW-1185">Reference proteome</keyword>
<dbReference type="AlphaFoldDB" id="A0A2G5SEN1"/>
<dbReference type="Proteomes" id="UP000230233">
    <property type="component" value="Unassembled WGS sequence"/>
</dbReference>
<reference evidence="2" key="1">
    <citation type="submission" date="2017-10" db="EMBL/GenBank/DDBJ databases">
        <title>Rapid genome shrinkage in a self-fertile nematode reveals novel sperm competition proteins.</title>
        <authorList>
            <person name="Yin D."/>
            <person name="Schwarz E.M."/>
            <person name="Thomas C.G."/>
            <person name="Felde R.L."/>
            <person name="Korf I.F."/>
            <person name="Cutter A.D."/>
            <person name="Schartner C.M."/>
            <person name="Ralston E.J."/>
            <person name="Meyer B.J."/>
            <person name="Haag E.S."/>
        </authorList>
    </citation>
    <scope>NUCLEOTIDE SEQUENCE [LARGE SCALE GENOMIC DNA]</scope>
    <source>
        <strain evidence="2">JU1422</strain>
    </source>
</reference>
<evidence type="ECO:0000313" key="1">
    <source>
        <dbReference type="EMBL" id="PIC13545.1"/>
    </source>
</evidence>
<sequence length="92" mass="10971">MLEKMVSNEDDVGKYDVPRPTFLYFLHKIEIGPLLPTGFQNSFGEGERRIKQLHFLSQGYPKWNELESTEKEEWTKVWRVLERNRNDSGRLD</sequence>
<accession>A0A2G5SEN1</accession>
<evidence type="ECO:0000313" key="2">
    <source>
        <dbReference type="Proteomes" id="UP000230233"/>
    </source>
</evidence>
<organism evidence="1 2">
    <name type="scientific">Caenorhabditis nigoni</name>
    <dbReference type="NCBI Taxonomy" id="1611254"/>
    <lineage>
        <taxon>Eukaryota</taxon>
        <taxon>Metazoa</taxon>
        <taxon>Ecdysozoa</taxon>
        <taxon>Nematoda</taxon>
        <taxon>Chromadorea</taxon>
        <taxon>Rhabditida</taxon>
        <taxon>Rhabditina</taxon>
        <taxon>Rhabditomorpha</taxon>
        <taxon>Rhabditoidea</taxon>
        <taxon>Rhabditidae</taxon>
        <taxon>Peloderinae</taxon>
        <taxon>Caenorhabditis</taxon>
    </lineage>
</organism>
<comment type="caution">
    <text evidence="1">The sequence shown here is derived from an EMBL/GenBank/DDBJ whole genome shotgun (WGS) entry which is preliminary data.</text>
</comment>
<dbReference type="OrthoDB" id="10591358at2759"/>
<gene>
    <name evidence="1" type="ORF">B9Z55_027660</name>
</gene>
<name>A0A2G5SEN1_9PELO</name>
<dbReference type="EMBL" id="PDUG01000012">
    <property type="protein sequence ID" value="PIC13545.1"/>
    <property type="molecule type" value="Genomic_DNA"/>
</dbReference>